<dbReference type="Gene3D" id="3.90.550.10">
    <property type="entry name" value="Spore Coat Polysaccharide Biosynthesis Protein SpsA, Chain A"/>
    <property type="match status" value="1"/>
</dbReference>
<dbReference type="RefSeq" id="WP_070092453.1">
    <property type="nucleotide sequence ID" value="NZ_CP016634.1"/>
</dbReference>
<dbReference type="PANTHER" id="PTHR22572">
    <property type="entry name" value="SUGAR-1-PHOSPHATE GUANYL TRANSFERASE"/>
    <property type="match status" value="1"/>
</dbReference>
<dbReference type="InterPro" id="IPR029044">
    <property type="entry name" value="Nucleotide-diphossugar_trans"/>
</dbReference>
<evidence type="ECO:0000259" key="1">
    <source>
        <dbReference type="Pfam" id="PF00483"/>
    </source>
</evidence>
<dbReference type="AlphaFoldDB" id="A0A1B2F8Z8"/>
<feature type="domain" description="Nucleotidyl transferase" evidence="1">
    <location>
        <begin position="4"/>
        <end position="223"/>
    </location>
</feature>
<keyword evidence="2" id="KW-0808">Transferase</keyword>
<sequence length="231" mass="24629">MRAYVLCGGFGTRLQSVTQGTQKALVAVHGVPFLQVVLCQLARAGVTEVVLCAHYRADQMAEHLDALSKACGLVLRLVVEAEPLGTGGALLNALAEQAPHGRYLVLNADTYLDAPAYRLAVEALGHAVVGVKVDDRSRYGSLSLDQANRLCSIEEKGGGGPGLINAGIYAFDVAAFSGRAVQACSLERDLLPELLGREAVMVCEYEGRFIDIGTPESFARYSTEFQLDTAQ</sequence>
<dbReference type="Pfam" id="PF00483">
    <property type="entry name" value="NTP_transferase"/>
    <property type="match status" value="1"/>
</dbReference>
<protein>
    <submittedName>
        <fullName evidence="2">Putative nucleotidyl transferase family protein</fullName>
    </submittedName>
</protein>
<dbReference type="SUPFAM" id="SSF53448">
    <property type="entry name" value="Nucleotide-diphospho-sugar transferases"/>
    <property type="match status" value="1"/>
</dbReference>
<dbReference type="EMBL" id="CP016634">
    <property type="protein sequence ID" value="ANY88707.1"/>
    <property type="molecule type" value="Genomic_DNA"/>
</dbReference>
<dbReference type="GO" id="GO:0016740">
    <property type="term" value="F:transferase activity"/>
    <property type="evidence" value="ECO:0007669"/>
    <property type="project" value="UniProtKB-KW"/>
</dbReference>
<organism evidence="2">
    <name type="scientific">Pseudomonas putida</name>
    <name type="common">Arthrobacter siderocapsulatus</name>
    <dbReference type="NCBI Taxonomy" id="303"/>
    <lineage>
        <taxon>Bacteria</taxon>
        <taxon>Pseudomonadati</taxon>
        <taxon>Pseudomonadota</taxon>
        <taxon>Gammaproteobacteria</taxon>
        <taxon>Pseudomonadales</taxon>
        <taxon>Pseudomonadaceae</taxon>
        <taxon>Pseudomonas</taxon>
    </lineage>
</organism>
<reference evidence="2" key="1">
    <citation type="submission" date="2016-07" db="EMBL/GenBank/DDBJ databases">
        <title>New class B carbapenemase carried by novel plasmid in Pseudomonas putida enviromental strain in eastern Amazonia.</title>
        <authorList>
            <person name="Souza C.O."/>
            <person name="Lima K.V."/>
            <person name="Brasiliense D.M."/>
            <person name="Perez-Chaparro P.J."/>
            <person name="Mamizuka E.M."/>
            <person name="Lima M.O."/>
            <person name="Lima L.N."/>
            <person name="McCulloch J.A."/>
        </authorList>
    </citation>
    <scope>NUCLEOTIDE SEQUENCE [LARGE SCALE GENOMIC DNA]</scope>
    <source>
        <strain evidence="2">IEC33019</strain>
    </source>
</reference>
<proteinExistence type="predicted"/>
<gene>
    <name evidence="2" type="ORF">IEC33019_3175</name>
</gene>
<dbReference type="InterPro" id="IPR050486">
    <property type="entry name" value="Mannose-1P_guanyltransferase"/>
</dbReference>
<evidence type="ECO:0000313" key="2">
    <source>
        <dbReference type="EMBL" id="ANY88707.1"/>
    </source>
</evidence>
<accession>A0A1B2F8Z8</accession>
<dbReference type="InterPro" id="IPR005835">
    <property type="entry name" value="NTP_transferase_dom"/>
</dbReference>
<name>A0A1B2F8Z8_PSEPU</name>